<comment type="function">
    <text evidence="5">A flexible structure which links the flagellar filament to the drive apparatus in the basal body.</text>
</comment>
<dbReference type="PANTHER" id="PTHR30435:SF1">
    <property type="entry name" value="FLAGELLAR HOOK PROTEIN FLGE"/>
    <property type="match status" value="1"/>
</dbReference>
<dbReference type="GO" id="GO:0009425">
    <property type="term" value="C:bacterial-type flagellum basal body"/>
    <property type="evidence" value="ECO:0007669"/>
    <property type="project" value="UniProtKB-SubCell"/>
</dbReference>
<evidence type="ECO:0000259" key="9">
    <source>
        <dbReference type="Pfam" id="PF22692"/>
    </source>
</evidence>
<dbReference type="Proteomes" id="UP000182840">
    <property type="component" value="Chromosome"/>
</dbReference>
<feature type="domain" description="Flagellar basal-body/hook protein C-terminal" evidence="7">
    <location>
        <begin position="374"/>
        <end position="418"/>
    </location>
</feature>
<dbReference type="InterPro" id="IPR053967">
    <property type="entry name" value="LlgE_F_G-like_D1"/>
</dbReference>
<evidence type="ECO:0000256" key="4">
    <source>
        <dbReference type="ARBA" id="ARBA00023143"/>
    </source>
</evidence>
<evidence type="ECO:0000313" key="11">
    <source>
        <dbReference type="Proteomes" id="UP000182840"/>
    </source>
</evidence>
<sequence length="420" mass="43814">MSLYGMMRTGVSGMQGQSNRLGTVADNIANSGTNGYKKASAEFSTLMISGGGTSTYSSGGVVTDIRAAVARQGVIQYTTSATDLAIDGNGFFVVQDSSGQPFLTRAGSFVPDDQGRLVNAAGFYLLGYSYANGDPSTTANGFAGLEPVKISQQAMKAVPSTFGTYSANLPAKADIVDAAKLPSENVAGAQYTNKISLVSYDKLGDEVLLDVYFTKKANNEWEVAVYSRADGTATTGFPYSSDALAVQTLTFDPDNGKLTTGSANSIDIPIPGGETMELDLSKMTQLATGFVPGEAEVNGSAASPMKGVKFGDDGTIYAQYGNGSLEALYKIPLANVRSPDRLTVESGNVFSQSADSGDVFFGFAGKGGFGNISSGAIEASNVDIGEELTSMIEAQRSYTANSKVFQTGSELMDILVNLKR</sequence>
<dbReference type="PANTHER" id="PTHR30435">
    <property type="entry name" value="FLAGELLAR PROTEIN"/>
    <property type="match status" value="1"/>
</dbReference>
<proteinExistence type="inferred from homology"/>
<dbReference type="Pfam" id="PF07559">
    <property type="entry name" value="FlgE_D2"/>
    <property type="match status" value="1"/>
</dbReference>
<dbReference type="InterPro" id="IPR037925">
    <property type="entry name" value="FlgE/F/G-like"/>
</dbReference>
<dbReference type="AlphaFoldDB" id="A0A1L3SWE2"/>
<evidence type="ECO:0000256" key="1">
    <source>
        <dbReference type="ARBA" id="ARBA00004117"/>
    </source>
</evidence>
<name>A0A1L3SWE2_9HYPH</name>
<dbReference type="InterPro" id="IPR011491">
    <property type="entry name" value="FlgE_D2"/>
</dbReference>
<dbReference type="Pfam" id="PF06429">
    <property type="entry name" value="Flg_bbr_C"/>
    <property type="match status" value="1"/>
</dbReference>
<dbReference type="Gene3D" id="2.60.98.20">
    <property type="entry name" value="Flagellar hook protein FlgE"/>
    <property type="match status" value="1"/>
</dbReference>
<dbReference type="NCBIfam" id="TIGR03506">
    <property type="entry name" value="FlgEFG_subfam"/>
    <property type="match status" value="1"/>
</dbReference>
<evidence type="ECO:0000259" key="7">
    <source>
        <dbReference type="Pfam" id="PF06429"/>
    </source>
</evidence>
<dbReference type="KEGG" id="meso:BSQ44_21355"/>
<dbReference type="InterPro" id="IPR001444">
    <property type="entry name" value="Flag_bb_rod_N"/>
</dbReference>
<evidence type="ECO:0000259" key="6">
    <source>
        <dbReference type="Pfam" id="PF00460"/>
    </source>
</evidence>
<dbReference type="EMBL" id="CP018171">
    <property type="protein sequence ID" value="APH73642.1"/>
    <property type="molecule type" value="Genomic_DNA"/>
</dbReference>
<evidence type="ECO:0000256" key="2">
    <source>
        <dbReference type="ARBA" id="ARBA00009677"/>
    </source>
</evidence>
<reference evidence="11" key="1">
    <citation type="submission" date="2016-11" db="EMBL/GenBank/DDBJ databases">
        <title>Mesorhizobium oceanicum sp. nov., isolated from deep seawater in South China Sea.</title>
        <authorList>
            <person name="Fu G.-Y."/>
        </authorList>
    </citation>
    <scope>NUCLEOTIDE SEQUENCE [LARGE SCALE GENOMIC DNA]</scope>
    <source>
        <strain evidence="11">B7</strain>
    </source>
</reference>
<dbReference type="Pfam" id="PF22692">
    <property type="entry name" value="LlgE_F_G_D1"/>
    <property type="match status" value="1"/>
</dbReference>
<keyword evidence="11" id="KW-1185">Reference proteome</keyword>
<keyword evidence="10" id="KW-0969">Cilium</keyword>
<dbReference type="GO" id="GO:0005829">
    <property type="term" value="C:cytosol"/>
    <property type="evidence" value="ECO:0007669"/>
    <property type="project" value="TreeGrafter"/>
</dbReference>
<keyword evidence="4 5" id="KW-0975">Bacterial flagellum</keyword>
<feature type="domain" description="Flagellar basal body rod protein N-terminal" evidence="6">
    <location>
        <begin position="7"/>
        <end position="37"/>
    </location>
</feature>
<evidence type="ECO:0000313" key="10">
    <source>
        <dbReference type="EMBL" id="APH73642.1"/>
    </source>
</evidence>
<dbReference type="GO" id="GO:0071978">
    <property type="term" value="P:bacterial-type flagellum-dependent swarming motility"/>
    <property type="evidence" value="ECO:0007669"/>
    <property type="project" value="TreeGrafter"/>
</dbReference>
<dbReference type="STRING" id="1670800.BSQ44_21355"/>
<protein>
    <recommendedName>
        <fullName evidence="3 5">Flagellar hook protein FlgE</fullName>
    </recommendedName>
</protein>
<dbReference type="GO" id="GO:0009424">
    <property type="term" value="C:bacterial-type flagellum hook"/>
    <property type="evidence" value="ECO:0007669"/>
    <property type="project" value="TreeGrafter"/>
</dbReference>
<evidence type="ECO:0000256" key="5">
    <source>
        <dbReference type="RuleBase" id="RU362116"/>
    </source>
</evidence>
<dbReference type="InterPro" id="IPR037058">
    <property type="entry name" value="Falgellar_hook_FlgE_sf"/>
</dbReference>
<feature type="domain" description="Flagellar hook protein FlgE/F/G-like D1" evidence="9">
    <location>
        <begin position="85"/>
        <end position="151"/>
    </location>
</feature>
<dbReference type="InterPro" id="IPR020013">
    <property type="entry name" value="Flagellar_FlgE/F/G"/>
</dbReference>
<evidence type="ECO:0000259" key="8">
    <source>
        <dbReference type="Pfam" id="PF07559"/>
    </source>
</evidence>
<feature type="domain" description="Flagellar hook protein FlgE D2" evidence="8">
    <location>
        <begin position="186"/>
        <end position="299"/>
    </location>
</feature>
<comment type="similarity">
    <text evidence="2 5">Belongs to the flagella basal body rod proteins family.</text>
</comment>
<gene>
    <name evidence="10" type="ORF">BSQ44_21355</name>
</gene>
<dbReference type="Pfam" id="PF00460">
    <property type="entry name" value="Flg_bb_rod"/>
    <property type="match status" value="1"/>
</dbReference>
<comment type="subcellular location">
    <subcellularLocation>
        <location evidence="1 5">Bacterial flagellum basal body</location>
    </subcellularLocation>
</comment>
<keyword evidence="10" id="KW-0966">Cell projection</keyword>
<dbReference type="RefSeq" id="WP_072607109.1">
    <property type="nucleotide sequence ID" value="NZ_CP018171.1"/>
</dbReference>
<accession>A0A1L3SWE2</accession>
<dbReference type="InterPro" id="IPR010930">
    <property type="entry name" value="Flg_bb/hook_C_dom"/>
</dbReference>
<keyword evidence="10" id="KW-0282">Flagellum</keyword>
<evidence type="ECO:0000256" key="3">
    <source>
        <dbReference type="ARBA" id="ARBA00019015"/>
    </source>
</evidence>
<organism evidence="10 11">
    <name type="scientific">Aquibium oceanicum</name>
    <dbReference type="NCBI Taxonomy" id="1670800"/>
    <lineage>
        <taxon>Bacteria</taxon>
        <taxon>Pseudomonadati</taxon>
        <taxon>Pseudomonadota</taxon>
        <taxon>Alphaproteobacteria</taxon>
        <taxon>Hyphomicrobiales</taxon>
        <taxon>Phyllobacteriaceae</taxon>
        <taxon>Aquibium</taxon>
    </lineage>
</organism>
<dbReference type="SUPFAM" id="SSF117143">
    <property type="entry name" value="Flagellar hook protein flgE"/>
    <property type="match status" value="1"/>
</dbReference>
<dbReference type="OrthoDB" id="8372879at2"/>